<proteinExistence type="predicted"/>
<comment type="caution">
    <text evidence="3">The sequence shown here is derived from an EMBL/GenBank/DDBJ whole genome shotgun (WGS) entry which is preliminary data.</text>
</comment>
<gene>
    <name evidence="3" type="ORF">V6N11_025909</name>
</gene>
<name>A0ABR2SV03_9ROSI</name>
<dbReference type="Proteomes" id="UP001396334">
    <property type="component" value="Unassembled WGS sequence"/>
</dbReference>
<evidence type="ECO:0000313" key="3">
    <source>
        <dbReference type="EMBL" id="KAK9028762.1"/>
    </source>
</evidence>
<dbReference type="InterPro" id="IPR005162">
    <property type="entry name" value="Retrotrans_gag_dom"/>
</dbReference>
<evidence type="ECO:0000256" key="1">
    <source>
        <dbReference type="SAM" id="MobiDB-lite"/>
    </source>
</evidence>
<feature type="domain" description="Retrotransposon gag" evidence="2">
    <location>
        <begin position="220"/>
        <end position="306"/>
    </location>
</feature>
<evidence type="ECO:0000259" key="2">
    <source>
        <dbReference type="Pfam" id="PF03732"/>
    </source>
</evidence>
<organism evidence="3 4">
    <name type="scientific">Hibiscus sabdariffa</name>
    <name type="common">roselle</name>
    <dbReference type="NCBI Taxonomy" id="183260"/>
    <lineage>
        <taxon>Eukaryota</taxon>
        <taxon>Viridiplantae</taxon>
        <taxon>Streptophyta</taxon>
        <taxon>Embryophyta</taxon>
        <taxon>Tracheophyta</taxon>
        <taxon>Spermatophyta</taxon>
        <taxon>Magnoliopsida</taxon>
        <taxon>eudicotyledons</taxon>
        <taxon>Gunneridae</taxon>
        <taxon>Pentapetalae</taxon>
        <taxon>rosids</taxon>
        <taxon>malvids</taxon>
        <taxon>Malvales</taxon>
        <taxon>Malvaceae</taxon>
        <taxon>Malvoideae</taxon>
        <taxon>Hibiscus</taxon>
    </lineage>
</organism>
<feature type="compositionally biased region" description="Low complexity" evidence="1">
    <location>
        <begin position="49"/>
        <end position="60"/>
    </location>
</feature>
<feature type="region of interest" description="Disordered" evidence="1">
    <location>
        <begin position="41"/>
        <end position="69"/>
    </location>
</feature>
<dbReference type="EMBL" id="JBBPBN010000011">
    <property type="protein sequence ID" value="KAK9028762.1"/>
    <property type="molecule type" value="Genomic_DNA"/>
</dbReference>
<accession>A0ABR2SV03</accession>
<evidence type="ECO:0000313" key="4">
    <source>
        <dbReference type="Proteomes" id="UP001396334"/>
    </source>
</evidence>
<reference evidence="3 4" key="1">
    <citation type="journal article" date="2024" name="G3 (Bethesda)">
        <title>Genome assembly of Hibiscus sabdariffa L. provides insights into metabolisms of medicinal natural products.</title>
        <authorList>
            <person name="Kim T."/>
        </authorList>
    </citation>
    <scope>NUCLEOTIDE SEQUENCE [LARGE SCALE GENOMIC DNA]</scope>
    <source>
        <strain evidence="3">TK-2024</strain>
        <tissue evidence="3">Old leaves</tissue>
    </source>
</reference>
<protein>
    <recommendedName>
        <fullName evidence="2">Retrotransposon gag domain-containing protein</fullName>
    </recommendedName>
</protein>
<dbReference type="Pfam" id="PF03732">
    <property type="entry name" value="Retrotrans_gag"/>
    <property type="match status" value="1"/>
</dbReference>
<sequence length="328" mass="36530">MLDPPMVSVNSLREGALFPVDSCATVDSRPTCLQMLGLDSPSTHSSVLPKGSNSSGAAGSPPQPDGDRVSVTNELELSFGPSSPIGLLLGSLGVHIDQINPTQPLEEPAVEERLLVGHNKHPMLTRSKANIHKPKVYFAHLSGDLESEVMATHTDGRCSASHQVDAHNHLEDVQRRDENRPRRLELPVFTGENPYRWLNRAERYFHLNGIGEKDKLEATAICLDSKALNWFQWWEARTPIVTWDIFRVAILQRFTLSQQRNLYEVLLGLQQTKSVAQYREDFELLSAPLKNADEADLIGIFINGLEEEIKAELSLSKLGSLTQIMDHS</sequence>
<keyword evidence="4" id="KW-1185">Reference proteome</keyword>